<dbReference type="InterPro" id="IPR050279">
    <property type="entry name" value="Plant_def-hormone_signal"/>
</dbReference>
<dbReference type="Gramene" id="EFJ23890">
    <property type="protein sequence ID" value="EFJ23890"/>
    <property type="gene ID" value="SELMODRAFT_102916"/>
</dbReference>
<dbReference type="EMBL" id="GL377591">
    <property type="protein sequence ID" value="EFJ23890.1"/>
    <property type="molecule type" value="Genomic_DNA"/>
</dbReference>
<dbReference type="Gene3D" id="3.30.530.20">
    <property type="match status" value="1"/>
</dbReference>
<dbReference type="AlphaFoldDB" id="D8RV33"/>
<evidence type="ECO:0000313" key="3">
    <source>
        <dbReference type="EMBL" id="EFJ23890.1"/>
    </source>
</evidence>
<dbReference type="GO" id="GO:0005737">
    <property type="term" value="C:cytoplasm"/>
    <property type="evidence" value="ECO:0000318"/>
    <property type="project" value="GO_Central"/>
</dbReference>
<gene>
    <name evidence="3" type="ORF">SELMODRAFT_102916</name>
</gene>
<dbReference type="Pfam" id="PF00407">
    <property type="entry name" value="Bet_v_1"/>
    <property type="match status" value="1"/>
</dbReference>
<organism evidence="4">
    <name type="scientific">Selaginella moellendorffii</name>
    <name type="common">Spikemoss</name>
    <dbReference type="NCBI Taxonomy" id="88036"/>
    <lineage>
        <taxon>Eukaryota</taxon>
        <taxon>Viridiplantae</taxon>
        <taxon>Streptophyta</taxon>
        <taxon>Embryophyta</taxon>
        <taxon>Tracheophyta</taxon>
        <taxon>Lycopodiopsida</taxon>
        <taxon>Selaginellales</taxon>
        <taxon>Selaginellaceae</taxon>
        <taxon>Selaginella</taxon>
    </lineage>
</organism>
<dbReference type="PANTHER" id="PTHR31213:SF64">
    <property type="entry name" value="PHYTOHORMONE-BINDING PROTEIN"/>
    <property type="match status" value="1"/>
</dbReference>
<dbReference type="GO" id="GO:0005634">
    <property type="term" value="C:nucleus"/>
    <property type="evidence" value="ECO:0000318"/>
    <property type="project" value="GO_Central"/>
</dbReference>
<name>D8RV33_SELML</name>
<evidence type="ECO:0000256" key="1">
    <source>
        <dbReference type="ARBA" id="ARBA00009744"/>
    </source>
</evidence>
<dbReference type="SMART" id="SM01037">
    <property type="entry name" value="Bet_v_1"/>
    <property type="match status" value="1"/>
</dbReference>
<dbReference type="CDD" id="cd07816">
    <property type="entry name" value="Bet_v1-like"/>
    <property type="match status" value="1"/>
</dbReference>
<accession>D8RV33</accession>
<protein>
    <recommendedName>
        <fullName evidence="2">Bet v I/Major latex protein domain-containing protein</fullName>
    </recommendedName>
</protein>
<reference evidence="3 4" key="1">
    <citation type="journal article" date="2011" name="Science">
        <title>The Selaginella genome identifies genetic changes associated with the evolution of vascular plants.</title>
        <authorList>
            <person name="Banks J.A."/>
            <person name="Nishiyama T."/>
            <person name="Hasebe M."/>
            <person name="Bowman J.L."/>
            <person name="Gribskov M."/>
            <person name="dePamphilis C."/>
            <person name="Albert V.A."/>
            <person name="Aono N."/>
            <person name="Aoyama T."/>
            <person name="Ambrose B.A."/>
            <person name="Ashton N.W."/>
            <person name="Axtell M.J."/>
            <person name="Barker E."/>
            <person name="Barker M.S."/>
            <person name="Bennetzen J.L."/>
            <person name="Bonawitz N.D."/>
            <person name="Chapple C."/>
            <person name="Cheng C."/>
            <person name="Correa L.G."/>
            <person name="Dacre M."/>
            <person name="DeBarry J."/>
            <person name="Dreyer I."/>
            <person name="Elias M."/>
            <person name="Engstrom E.M."/>
            <person name="Estelle M."/>
            <person name="Feng L."/>
            <person name="Finet C."/>
            <person name="Floyd S.K."/>
            <person name="Frommer W.B."/>
            <person name="Fujita T."/>
            <person name="Gramzow L."/>
            <person name="Gutensohn M."/>
            <person name="Harholt J."/>
            <person name="Hattori M."/>
            <person name="Heyl A."/>
            <person name="Hirai T."/>
            <person name="Hiwatashi Y."/>
            <person name="Ishikawa M."/>
            <person name="Iwata M."/>
            <person name="Karol K.G."/>
            <person name="Koehler B."/>
            <person name="Kolukisaoglu U."/>
            <person name="Kubo M."/>
            <person name="Kurata T."/>
            <person name="Lalonde S."/>
            <person name="Li K."/>
            <person name="Li Y."/>
            <person name="Litt A."/>
            <person name="Lyons E."/>
            <person name="Manning G."/>
            <person name="Maruyama T."/>
            <person name="Michael T.P."/>
            <person name="Mikami K."/>
            <person name="Miyazaki S."/>
            <person name="Morinaga S."/>
            <person name="Murata T."/>
            <person name="Mueller-Roeber B."/>
            <person name="Nelson D.R."/>
            <person name="Obara M."/>
            <person name="Oguri Y."/>
            <person name="Olmstead R.G."/>
            <person name="Onodera N."/>
            <person name="Petersen B.L."/>
            <person name="Pils B."/>
            <person name="Prigge M."/>
            <person name="Rensing S.A."/>
            <person name="Riano-Pachon D.M."/>
            <person name="Roberts A.W."/>
            <person name="Sato Y."/>
            <person name="Scheller H.V."/>
            <person name="Schulz B."/>
            <person name="Schulz C."/>
            <person name="Shakirov E.V."/>
            <person name="Shibagaki N."/>
            <person name="Shinohara N."/>
            <person name="Shippen D.E."/>
            <person name="Soerensen I."/>
            <person name="Sotooka R."/>
            <person name="Sugimoto N."/>
            <person name="Sugita M."/>
            <person name="Sumikawa N."/>
            <person name="Tanurdzic M."/>
            <person name="Theissen G."/>
            <person name="Ulvskov P."/>
            <person name="Wakazuki S."/>
            <person name="Weng J.K."/>
            <person name="Willats W.W."/>
            <person name="Wipf D."/>
            <person name="Wolf P.G."/>
            <person name="Yang L."/>
            <person name="Zimmer A.D."/>
            <person name="Zhu Q."/>
            <person name="Mitros T."/>
            <person name="Hellsten U."/>
            <person name="Loque D."/>
            <person name="Otillar R."/>
            <person name="Salamov A."/>
            <person name="Schmutz J."/>
            <person name="Shapiro H."/>
            <person name="Lindquist E."/>
            <person name="Lucas S."/>
            <person name="Rokhsar D."/>
            <person name="Grigoriev I.V."/>
        </authorList>
    </citation>
    <scope>NUCLEOTIDE SEQUENCE [LARGE SCALE GENOMIC DNA]</scope>
</reference>
<dbReference type="HOGENOM" id="CLU_081988_4_0_1"/>
<dbReference type="InterPro" id="IPR024949">
    <property type="entry name" value="Bet_v_I_allergen"/>
</dbReference>
<dbReference type="FunCoup" id="D8RV33">
    <property type="interactions" value="574"/>
</dbReference>
<proteinExistence type="inferred from homology"/>
<dbReference type="GO" id="GO:0004864">
    <property type="term" value="F:protein phosphatase inhibitor activity"/>
    <property type="evidence" value="ECO:0000318"/>
    <property type="project" value="GO_Central"/>
</dbReference>
<dbReference type="FunFam" id="3.30.530.20:FF:000007">
    <property type="entry name" value="Major pollen allergen Bet v 1-A"/>
    <property type="match status" value="1"/>
</dbReference>
<evidence type="ECO:0000259" key="2">
    <source>
        <dbReference type="SMART" id="SM01037"/>
    </source>
</evidence>
<dbReference type="GO" id="GO:0006952">
    <property type="term" value="P:defense response"/>
    <property type="evidence" value="ECO:0007669"/>
    <property type="project" value="InterPro"/>
</dbReference>
<dbReference type="KEGG" id="smo:SELMODRAFT_102916"/>
<dbReference type="OrthoDB" id="1858121at2759"/>
<keyword evidence="4" id="KW-1185">Reference proteome</keyword>
<feature type="domain" description="Bet v I/Major latex protein" evidence="2">
    <location>
        <begin position="1"/>
        <end position="148"/>
    </location>
</feature>
<dbReference type="GO" id="GO:0010427">
    <property type="term" value="F:abscisic acid binding"/>
    <property type="evidence" value="ECO:0000318"/>
    <property type="project" value="GO_Central"/>
</dbReference>
<dbReference type="PRINTS" id="PR00634">
    <property type="entry name" value="BETALLERGEN"/>
</dbReference>
<dbReference type="GO" id="GO:0009738">
    <property type="term" value="P:abscisic acid-activated signaling pathway"/>
    <property type="evidence" value="ECO:0000318"/>
    <property type="project" value="GO_Central"/>
</dbReference>
<comment type="similarity">
    <text evidence="1">Belongs to the BetVI family.</text>
</comment>
<dbReference type="InterPro" id="IPR023393">
    <property type="entry name" value="START-like_dom_sf"/>
</dbReference>
<dbReference type="PANTHER" id="PTHR31213">
    <property type="entry name" value="OS08G0374000 PROTEIN-RELATED"/>
    <property type="match status" value="1"/>
</dbReference>
<dbReference type="InParanoid" id="D8RV33"/>
<dbReference type="SUPFAM" id="SSF55961">
    <property type="entry name" value="Bet v1-like"/>
    <property type="match status" value="1"/>
</dbReference>
<dbReference type="InterPro" id="IPR000916">
    <property type="entry name" value="Bet_v_I/MLP"/>
</dbReference>
<sequence length="169" mass="18421">MESVQTVVQVPLKRLWAAMKDSSVLLPKVMPEVFATVESLEGDGSAGSVRILNFGPAVPMVKFIKERVESVDEANYTTVTSVIDGGFIGIVFSLYRVTVSYEPSGDGSSTTITWRLEYEPLVESPSLEESKMGALGTFHAIEAYLLSHNEEYNSGVEEAQLGETTQLHA</sequence>
<dbReference type="Proteomes" id="UP000001514">
    <property type="component" value="Unassembled WGS sequence"/>
</dbReference>
<dbReference type="OMA" id="HDYKSID"/>
<dbReference type="eggNOG" id="ENOG502RZUQ">
    <property type="taxonomic scope" value="Eukaryota"/>
</dbReference>
<dbReference type="GO" id="GO:0038023">
    <property type="term" value="F:signaling receptor activity"/>
    <property type="evidence" value="ECO:0000318"/>
    <property type="project" value="GO_Central"/>
</dbReference>
<evidence type="ECO:0000313" key="4">
    <source>
        <dbReference type="Proteomes" id="UP000001514"/>
    </source>
</evidence>